<evidence type="ECO:0000313" key="2">
    <source>
        <dbReference type="Proteomes" id="UP000287352"/>
    </source>
</evidence>
<dbReference type="AlphaFoldDB" id="A0A401ZYK8"/>
<dbReference type="OrthoDB" id="9976697at2"/>
<dbReference type="EMBL" id="BIFR01000001">
    <property type="protein sequence ID" value="GCE11931.1"/>
    <property type="molecule type" value="Genomic_DNA"/>
</dbReference>
<dbReference type="RefSeq" id="WP_126579603.1">
    <property type="nucleotide sequence ID" value="NZ_BIFR01000001.1"/>
</dbReference>
<evidence type="ECO:0000313" key="1">
    <source>
        <dbReference type="EMBL" id="GCE11931.1"/>
    </source>
</evidence>
<comment type="caution">
    <text evidence="1">The sequence shown here is derived from an EMBL/GenBank/DDBJ whole genome shotgun (WGS) entry which is preliminary data.</text>
</comment>
<protein>
    <submittedName>
        <fullName evidence="1">Uncharacterized protein</fullName>
    </submittedName>
</protein>
<sequence length="117" mass="13457">MLLPRSCSRAAGVLILATLYLQQWWLFRLTFALGRLPSFPEAPFVALWEDRHLPPPRSGYGRDGLLALQDYQQQHYGLPLNVLDDWQNHINHLLLQEETAHRELSDDVGEALLQRSA</sequence>
<dbReference type="Proteomes" id="UP000287352">
    <property type="component" value="Unassembled WGS sequence"/>
</dbReference>
<name>A0A401ZYK8_9CHLR</name>
<proteinExistence type="predicted"/>
<accession>A0A401ZYK8</accession>
<reference evidence="2" key="1">
    <citation type="submission" date="2018-12" db="EMBL/GenBank/DDBJ databases">
        <title>Tengunoibacter tsumagoiensis gen. nov., sp. nov., Dictyobacter kobayashii sp. nov., D. alpinus sp. nov., and D. joshuensis sp. nov. and description of Dictyobacteraceae fam. nov. within the order Ktedonobacterales isolated from Tengu-no-mugimeshi.</title>
        <authorList>
            <person name="Wang C.M."/>
            <person name="Zheng Y."/>
            <person name="Sakai Y."/>
            <person name="Toyoda A."/>
            <person name="Minakuchi Y."/>
            <person name="Abe K."/>
            <person name="Yokota A."/>
            <person name="Yabe S."/>
        </authorList>
    </citation>
    <scope>NUCLEOTIDE SEQUENCE [LARGE SCALE GENOMIC DNA]</scope>
    <source>
        <strain evidence="2">Uno3</strain>
    </source>
</reference>
<gene>
    <name evidence="1" type="ORF">KTT_17900</name>
</gene>
<keyword evidence="2" id="KW-1185">Reference proteome</keyword>
<organism evidence="1 2">
    <name type="scientific">Tengunoibacter tsumagoiensis</name>
    <dbReference type="NCBI Taxonomy" id="2014871"/>
    <lineage>
        <taxon>Bacteria</taxon>
        <taxon>Bacillati</taxon>
        <taxon>Chloroflexota</taxon>
        <taxon>Ktedonobacteria</taxon>
        <taxon>Ktedonobacterales</taxon>
        <taxon>Dictyobacteraceae</taxon>
        <taxon>Tengunoibacter</taxon>
    </lineage>
</organism>